<dbReference type="OrthoDB" id="9811975at2"/>
<evidence type="ECO:0000256" key="9">
    <source>
        <dbReference type="SAM" id="Phobius"/>
    </source>
</evidence>
<feature type="region of interest" description="Disordered" evidence="8">
    <location>
        <begin position="1"/>
        <end position="63"/>
    </location>
</feature>
<dbReference type="PANTHER" id="PTHR30472:SF25">
    <property type="entry name" value="ABC TRANSPORTER PERMEASE PROTEIN MJ0876-RELATED"/>
    <property type="match status" value="1"/>
</dbReference>
<feature type="transmembrane region" description="Helical" evidence="9">
    <location>
        <begin position="130"/>
        <end position="150"/>
    </location>
</feature>
<keyword evidence="5 9" id="KW-0812">Transmembrane</keyword>
<feature type="compositionally biased region" description="Basic and acidic residues" evidence="8">
    <location>
        <begin position="13"/>
        <end position="27"/>
    </location>
</feature>
<dbReference type="CDD" id="cd06550">
    <property type="entry name" value="TM_ABC_iron-siderophores_like"/>
    <property type="match status" value="1"/>
</dbReference>
<dbReference type="Gene3D" id="1.10.3470.10">
    <property type="entry name" value="ABC transporter involved in vitamin B12 uptake, BtuC"/>
    <property type="match status" value="1"/>
</dbReference>
<feature type="transmembrane region" description="Helical" evidence="9">
    <location>
        <begin position="88"/>
        <end position="110"/>
    </location>
</feature>
<evidence type="ECO:0000256" key="4">
    <source>
        <dbReference type="ARBA" id="ARBA00022475"/>
    </source>
</evidence>
<dbReference type="InterPro" id="IPR037294">
    <property type="entry name" value="ABC_BtuC-like"/>
</dbReference>
<evidence type="ECO:0000256" key="7">
    <source>
        <dbReference type="ARBA" id="ARBA00023136"/>
    </source>
</evidence>
<evidence type="ECO:0000256" key="3">
    <source>
        <dbReference type="ARBA" id="ARBA00022448"/>
    </source>
</evidence>
<evidence type="ECO:0000256" key="1">
    <source>
        <dbReference type="ARBA" id="ARBA00004651"/>
    </source>
</evidence>
<dbReference type="GO" id="GO:0022857">
    <property type="term" value="F:transmembrane transporter activity"/>
    <property type="evidence" value="ECO:0007669"/>
    <property type="project" value="InterPro"/>
</dbReference>
<protein>
    <submittedName>
        <fullName evidence="10">Iron ABC transporter permease</fullName>
    </submittedName>
</protein>
<reference evidence="10 11" key="1">
    <citation type="submission" date="2019-07" db="EMBL/GenBank/DDBJ databases">
        <title>Sphingomonas AE3 Genome sequencing and assembly.</title>
        <authorList>
            <person name="Kim H."/>
        </authorList>
    </citation>
    <scope>NUCLEOTIDE SEQUENCE [LARGE SCALE GENOMIC DNA]</scope>
    <source>
        <strain evidence="10 11">AE3</strain>
    </source>
</reference>
<keyword evidence="6 9" id="KW-1133">Transmembrane helix</keyword>
<keyword evidence="4" id="KW-1003">Cell membrane</keyword>
<dbReference type="Proteomes" id="UP000321857">
    <property type="component" value="Chromosome"/>
</dbReference>
<accession>A0A516INX2</accession>
<keyword evidence="7 9" id="KW-0472">Membrane</keyword>
<keyword evidence="3" id="KW-0813">Transport</keyword>
<evidence type="ECO:0000313" key="10">
    <source>
        <dbReference type="EMBL" id="QDP18618.1"/>
    </source>
</evidence>
<dbReference type="SUPFAM" id="SSF81345">
    <property type="entry name" value="ABC transporter involved in vitamin B12 uptake, BtuC"/>
    <property type="match status" value="1"/>
</dbReference>
<comment type="subcellular location">
    <subcellularLocation>
        <location evidence="1">Cell membrane</location>
        <topology evidence="1">Multi-pass membrane protein</topology>
    </subcellularLocation>
</comment>
<evidence type="ECO:0000313" key="11">
    <source>
        <dbReference type="Proteomes" id="UP000321857"/>
    </source>
</evidence>
<dbReference type="AlphaFoldDB" id="A0A516INX2"/>
<dbReference type="GO" id="GO:0005886">
    <property type="term" value="C:plasma membrane"/>
    <property type="evidence" value="ECO:0007669"/>
    <property type="project" value="UniProtKB-SubCell"/>
</dbReference>
<dbReference type="Pfam" id="PF01032">
    <property type="entry name" value="FecCD"/>
    <property type="match status" value="1"/>
</dbReference>
<keyword evidence="11" id="KW-1185">Reference proteome</keyword>
<feature type="transmembrane region" description="Helical" evidence="9">
    <location>
        <begin position="187"/>
        <end position="208"/>
    </location>
</feature>
<dbReference type="InterPro" id="IPR000522">
    <property type="entry name" value="ABC_transptr_permease_BtuC"/>
</dbReference>
<organism evidence="10 11">
    <name type="scientific">Sphingomonas xanthus</name>
    <dbReference type="NCBI Taxonomy" id="2594473"/>
    <lineage>
        <taxon>Bacteria</taxon>
        <taxon>Pseudomonadati</taxon>
        <taxon>Pseudomonadota</taxon>
        <taxon>Alphaproteobacteria</taxon>
        <taxon>Sphingomonadales</taxon>
        <taxon>Sphingomonadaceae</taxon>
        <taxon>Sphingomonas</taxon>
    </lineage>
</organism>
<sequence>MDGPGGLPATPACRRESDAGESDHDPARYSPAVLLSPGAAVPGPGVARPSPRPSARLAADRNRWTPMDLRRSANACGNRTIEGPAVKLWAALLLLLCIAAAHLVLPIATLREAAGIDPGLAQLLLLELRMPRTLLAAGYGAVLGIAGAALQAMFANPLASPDISGASSGAALGAVLGGYWLGLTQPLALAASGAAGALLMLVLLIVLAGRRSDTATLLLAGLAISLAAGAATSLALALAPSPFAFYDAFDWLMGSFVDRSISQAGAALIPASLAVLLLMRRSSALDQLALGEDIAASLGIRPTALSREVIALSAVAVGACVSVAGAIGFVGLVAPYFGRQVSRGYPGSAMVPAGVIGAALLLLADLLVRAVPLDRSIPVGVVTALFGTPLFLWLVVTMRRRVAA</sequence>
<dbReference type="KEGG" id="sxa:FMM02_00750"/>
<comment type="similarity">
    <text evidence="2">Belongs to the binding-protein-dependent transport system permease family. FecCD subfamily.</text>
</comment>
<gene>
    <name evidence="10" type="ORF">FMM02_00750</name>
</gene>
<feature type="transmembrane region" description="Helical" evidence="9">
    <location>
        <begin position="349"/>
        <end position="368"/>
    </location>
</feature>
<evidence type="ECO:0000256" key="2">
    <source>
        <dbReference type="ARBA" id="ARBA00007935"/>
    </source>
</evidence>
<dbReference type="PANTHER" id="PTHR30472">
    <property type="entry name" value="FERRIC ENTEROBACTIN TRANSPORT SYSTEM PERMEASE PROTEIN"/>
    <property type="match status" value="1"/>
</dbReference>
<proteinExistence type="inferred from homology"/>
<dbReference type="EMBL" id="CP041659">
    <property type="protein sequence ID" value="QDP18618.1"/>
    <property type="molecule type" value="Genomic_DNA"/>
</dbReference>
<evidence type="ECO:0000256" key="5">
    <source>
        <dbReference type="ARBA" id="ARBA00022692"/>
    </source>
</evidence>
<evidence type="ECO:0000256" key="8">
    <source>
        <dbReference type="SAM" id="MobiDB-lite"/>
    </source>
</evidence>
<feature type="transmembrane region" description="Helical" evidence="9">
    <location>
        <begin position="162"/>
        <end position="181"/>
    </location>
</feature>
<name>A0A516INX2_9SPHN</name>
<feature type="transmembrane region" description="Helical" evidence="9">
    <location>
        <begin position="309"/>
        <end position="337"/>
    </location>
</feature>
<feature type="transmembrane region" description="Helical" evidence="9">
    <location>
        <begin position="377"/>
        <end position="396"/>
    </location>
</feature>
<evidence type="ECO:0000256" key="6">
    <source>
        <dbReference type="ARBA" id="ARBA00022989"/>
    </source>
</evidence>
<feature type="transmembrane region" description="Helical" evidence="9">
    <location>
        <begin position="215"/>
        <end position="240"/>
    </location>
</feature>